<feature type="region of interest" description="Disordered" evidence="2">
    <location>
        <begin position="47"/>
        <end position="73"/>
    </location>
</feature>
<dbReference type="RefSeq" id="WP_382392177.1">
    <property type="nucleotide sequence ID" value="NZ_JBHTCQ010000001.1"/>
</dbReference>
<dbReference type="Proteomes" id="UP001596455">
    <property type="component" value="Unassembled WGS sequence"/>
</dbReference>
<dbReference type="InterPro" id="IPR004474">
    <property type="entry name" value="LytR_CpsA_psr"/>
</dbReference>
<name>A0ABW2Q561_9MICO</name>
<dbReference type="EMBL" id="JBHTCQ010000001">
    <property type="protein sequence ID" value="MFC7404614.1"/>
    <property type="molecule type" value="Genomic_DNA"/>
</dbReference>
<organism evidence="4 5">
    <name type="scientific">Georgenia alba</name>
    <dbReference type="NCBI Taxonomy" id="2233858"/>
    <lineage>
        <taxon>Bacteria</taxon>
        <taxon>Bacillati</taxon>
        <taxon>Actinomycetota</taxon>
        <taxon>Actinomycetes</taxon>
        <taxon>Micrococcales</taxon>
        <taxon>Bogoriellaceae</taxon>
        <taxon>Georgenia</taxon>
    </lineage>
</organism>
<proteinExistence type="inferred from homology"/>
<dbReference type="Pfam" id="PF03816">
    <property type="entry name" value="LytR_cpsA_psr"/>
    <property type="match status" value="1"/>
</dbReference>
<evidence type="ECO:0000313" key="4">
    <source>
        <dbReference type="EMBL" id="MFC7404614.1"/>
    </source>
</evidence>
<sequence>MFEWESAVEPARRRRTGLALGIALAAFVLMLAGALAGVPVLRDSPSPTFERLGDPFGTLTDRPGSHEPADASDPVNLLLLGSDSRSTADDPGDWVYGGQRADAIMLVQVAGDRRSVTAMSVPRDSWVEIPGHGPGKINAAFSFGGPALMVETLEALTGIRIDHVAVADFSSFVGLTDDLGGVELTLSQPLTTGGTTLEAGSRVLDGAQALAYTRERYDVPGGDLGRVQRQQAWLRAVMEAAEERGVLDDPSQALRIAWTLMRSVAVDEGLGVPRLLGLAIGLRDLDRAGIRFLTAPTVGTGWSPDGTQSIVLLDELLLEEVSAAFRDDRIAELLDADTGRVTQLGAQAP</sequence>
<gene>
    <name evidence="4" type="ORF">ACFQQL_05795</name>
</gene>
<evidence type="ECO:0000256" key="1">
    <source>
        <dbReference type="ARBA" id="ARBA00006068"/>
    </source>
</evidence>
<dbReference type="InterPro" id="IPR050922">
    <property type="entry name" value="LytR/CpsA/Psr_CW_biosynth"/>
</dbReference>
<keyword evidence="5" id="KW-1185">Reference proteome</keyword>
<protein>
    <submittedName>
        <fullName evidence="4">LCP family protein</fullName>
    </submittedName>
</protein>
<accession>A0ABW2Q561</accession>
<evidence type="ECO:0000259" key="3">
    <source>
        <dbReference type="Pfam" id="PF03816"/>
    </source>
</evidence>
<comment type="similarity">
    <text evidence="1">Belongs to the LytR/CpsA/Psr (LCP) family.</text>
</comment>
<dbReference type="PANTHER" id="PTHR33392:SF6">
    <property type="entry name" value="POLYISOPRENYL-TEICHOIC ACID--PEPTIDOGLYCAN TEICHOIC ACID TRANSFERASE TAGU"/>
    <property type="match status" value="1"/>
</dbReference>
<dbReference type="NCBIfam" id="TIGR00350">
    <property type="entry name" value="lytR_cpsA_psr"/>
    <property type="match status" value="1"/>
</dbReference>
<reference evidence="5" key="1">
    <citation type="journal article" date="2019" name="Int. J. Syst. Evol. Microbiol.">
        <title>The Global Catalogue of Microorganisms (GCM) 10K type strain sequencing project: providing services to taxonomists for standard genome sequencing and annotation.</title>
        <authorList>
            <consortium name="The Broad Institute Genomics Platform"/>
            <consortium name="The Broad Institute Genome Sequencing Center for Infectious Disease"/>
            <person name="Wu L."/>
            <person name="Ma J."/>
        </authorList>
    </citation>
    <scope>NUCLEOTIDE SEQUENCE [LARGE SCALE GENOMIC DNA]</scope>
    <source>
        <strain evidence="5">JCM 1490</strain>
    </source>
</reference>
<dbReference type="Gene3D" id="3.40.630.190">
    <property type="entry name" value="LCP protein"/>
    <property type="match status" value="1"/>
</dbReference>
<evidence type="ECO:0000256" key="2">
    <source>
        <dbReference type="SAM" id="MobiDB-lite"/>
    </source>
</evidence>
<feature type="domain" description="Cell envelope-related transcriptional attenuator" evidence="3">
    <location>
        <begin position="100"/>
        <end position="241"/>
    </location>
</feature>
<dbReference type="PANTHER" id="PTHR33392">
    <property type="entry name" value="POLYISOPRENYL-TEICHOIC ACID--PEPTIDOGLYCAN TEICHOIC ACID TRANSFERASE TAGU"/>
    <property type="match status" value="1"/>
</dbReference>
<evidence type="ECO:0000313" key="5">
    <source>
        <dbReference type="Proteomes" id="UP001596455"/>
    </source>
</evidence>
<comment type="caution">
    <text evidence="4">The sequence shown here is derived from an EMBL/GenBank/DDBJ whole genome shotgun (WGS) entry which is preliminary data.</text>
</comment>